<dbReference type="SUPFAM" id="SSF46785">
    <property type="entry name" value="Winged helix' DNA-binding domain"/>
    <property type="match status" value="1"/>
</dbReference>
<proteinExistence type="predicted"/>
<dbReference type="GO" id="GO:0003677">
    <property type="term" value="F:DNA binding"/>
    <property type="evidence" value="ECO:0007669"/>
    <property type="project" value="UniProtKB-KW"/>
</dbReference>
<dbReference type="InterPro" id="IPR036388">
    <property type="entry name" value="WH-like_DNA-bd_sf"/>
</dbReference>
<evidence type="ECO:0000259" key="5">
    <source>
        <dbReference type="PROSITE" id="PS51000"/>
    </source>
</evidence>
<dbReference type="PRINTS" id="PR00037">
    <property type="entry name" value="HTHLACR"/>
</dbReference>
<dbReference type="PROSITE" id="PS00894">
    <property type="entry name" value="HTH_DEOR_1"/>
    <property type="match status" value="1"/>
</dbReference>
<keyword evidence="2" id="KW-0805">Transcription regulation</keyword>
<organism evidence="6 7">
    <name type="scientific">Agaribacillus aureus</name>
    <dbReference type="NCBI Taxonomy" id="3051825"/>
    <lineage>
        <taxon>Bacteria</taxon>
        <taxon>Pseudomonadati</taxon>
        <taxon>Bacteroidota</taxon>
        <taxon>Cytophagia</taxon>
        <taxon>Cytophagales</taxon>
        <taxon>Splendidivirgaceae</taxon>
        <taxon>Agaribacillus</taxon>
    </lineage>
</organism>
<evidence type="ECO:0000256" key="2">
    <source>
        <dbReference type="ARBA" id="ARBA00023015"/>
    </source>
</evidence>
<dbReference type="InterPro" id="IPR037171">
    <property type="entry name" value="NagB/RpiA_transferase-like"/>
</dbReference>
<keyword evidence="1" id="KW-0678">Repressor</keyword>
<dbReference type="Pfam" id="PF00455">
    <property type="entry name" value="DeoRC"/>
    <property type="match status" value="1"/>
</dbReference>
<evidence type="ECO:0000313" key="7">
    <source>
        <dbReference type="Proteomes" id="UP001172083"/>
    </source>
</evidence>
<dbReference type="RefSeq" id="WP_346761671.1">
    <property type="nucleotide sequence ID" value="NZ_JAUJEB010000008.1"/>
</dbReference>
<keyword evidence="4" id="KW-0804">Transcription</keyword>
<evidence type="ECO:0000256" key="3">
    <source>
        <dbReference type="ARBA" id="ARBA00023125"/>
    </source>
</evidence>
<evidence type="ECO:0000256" key="4">
    <source>
        <dbReference type="ARBA" id="ARBA00023163"/>
    </source>
</evidence>
<dbReference type="EMBL" id="JAUJEB010000008">
    <property type="protein sequence ID" value="MDN5216333.1"/>
    <property type="molecule type" value="Genomic_DNA"/>
</dbReference>
<name>A0ABT8LJ74_9BACT</name>
<dbReference type="InterPro" id="IPR036390">
    <property type="entry name" value="WH_DNA-bd_sf"/>
</dbReference>
<dbReference type="PROSITE" id="PS51000">
    <property type="entry name" value="HTH_DEOR_2"/>
    <property type="match status" value="1"/>
</dbReference>
<protein>
    <submittedName>
        <fullName evidence="6">DeoR/GlpR family DNA-binding transcription regulator</fullName>
    </submittedName>
</protein>
<dbReference type="InterPro" id="IPR001034">
    <property type="entry name" value="DeoR_HTH"/>
</dbReference>
<comment type="caution">
    <text evidence="6">The sequence shown here is derived from an EMBL/GenBank/DDBJ whole genome shotgun (WGS) entry which is preliminary data.</text>
</comment>
<dbReference type="PANTHER" id="PTHR30363:SF4">
    <property type="entry name" value="GLYCEROL-3-PHOSPHATE REGULON REPRESSOR"/>
    <property type="match status" value="1"/>
</dbReference>
<dbReference type="SMART" id="SM01134">
    <property type="entry name" value="DeoRC"/>
    <property type="match status" value="1"/>
</dbReference>
<evidence type="ECO:0000256" key="1">
    <source>
        <dbReference type="ARBA" id="ARBA00022491"/>
    </source>
</evidence>
<dbReference type="SMART" id="SM00420">
    <property type="entry name" value="HTH_DEOR"/>
    <property type="match status" value="1"/>
</dbReference>
<dbReference type="Pfam" id="PF08220">
    <property type="entry name" value="HTH_DeoR"/>
    <property type="match status" value="1"/>
</dbReference>
<feature type="domain" description="HTH deoR-type" evidence="5">
    <location>
        <begin position="3"/>
        <end position="58"/>
    </location>
</feature>
<keyword evidence="7" id="KW-1185">Reference proteome</keyword>
<dbReference type="Proteomes" id="UP001172083">
    <property type="component" value="Unassembled WGS sequence"/>
</dbReference>
<reference evidence="6" key="1">
    <citation type="submission" date="2023-06" db="EMBL/GenBank/DDBJ databases">
        <title>Genomic of Agaribacillus aureum.</title>
        <authorList>
            <person name="Wang G."/>
        </authorList>
    </citation>
    <scope>NUCLEOTIDE SEQUENCE</scope>
    <source>
        <strain evidence="6">BMA12</strain>
    </source>
</reference>
<dbReference type="InterPro" id="IPR018356">
    <property type="entry name" value="Tscrpt_reg_HTH_DeoR_CS"/>
</dbReference>
<dbReference type="SUPFAM" id="SSF100950">
    <property type="entry name" value="NagB/RpiA/CoA transferase-like"/>
    <property type="match status" value="1"/>
</dbReference>
<sequence>MLKHERKKFILNKLSNGQKILIQDLCDDLQVSDDTIRRDLKELSEIGLLEKVHGGALPKSPIPFEYTQREDYGIKDKKIIAAKAAELITTGQTILLDGGTTNLELVRALPHDLEITVFTNNFPLATELMYHPGIEAYFLGGRIDRKSRVTMGIDVIEGLAGIRADMFMLGVCSIDYSAGVTMRIREEGSVKKAFMKSARQTVALSTSDKIGTAETYVLCDIEDVDILITDNNLSEEERGKFISSNVKVL</sequence>
<accession>A0ABT8LJ74</accession>
<dbReference type="PANTHER" id="PTHR30363">
    <property type="entry name" value="HTH-TYPE TRANSCRIPTIONAL REGULATOR SRLR-RELATED"/>
    <property type="match status" value="1"/>
</dbReference>
<keyword evidence="3 6" id="KW-0238">DNA-binding</keyword>
<dbReference type="InterPro" id="IPR014036">
    <property type="entry name" value="DeoR-like_C"/>
</dbReference>
<dbReference type="Gene3D" id="1.10.10.10">
    <property type="entry name" value="Winged helix-like DNA-binding domain superfamily/Winged helix DNA-binding domain"/>
    <property type="match status" value="1"/>
</dbReference>
<dbReference type="InterPro" id="IPR050313">
    <property type="entry name" value="Carb_Metab_HTH_regulators"/>
</dbReference>
<evidence type="ECO:0000313" key="6">
    <source>
        <dbReference type="EMBL" id="MDN5216333.1"/>
    </source>
</evidence>
<gene>
    <name evidence="6" type="ORF">QQ020_29970</name>
</gene>